<sequence length="207" mass="24370">MTERLFYTNPKIYEWETEITDVFQYNDFYYVTLKETAFYPGGGGQPADLGWIDSYKVVDCIKRDNEVYHVLKEKPEEKMVHCKIDQYRRIDHTQHHSGQHLLSAVCLNLFDVNTISFHLSHETATVDLDVSSLTQEQLHQIEQTVNEHIIANHKVNVFYINRDDAVHYNIRKIPKDIDRLRIVQIENVEYTMLVPVPMSNLQVKLDC</sequence>
<reference evidence="3 4" key="1">
    <citation type="submission" date="2022-10" db="EMBL/GenBank/DDBJ databases">
        <title>Description of Fervidibacillus gen. nov. in the family Fervidibacillaceae fam. nov. with two species, Fervidibacillus albus sp. nov., and Fervidibacillus halotolerans sp. nov., isolated from tidal flat sediments.</title>
        <authorList>
            <person name="Kwon K.K."/>
            <person name="Yang S.-H."/>
        </authorList>
    </citation>
    <scope>NUCLEOTIDE SEQUENCE [LARGE SCALE GENOMIC DNA]</scope>
    <source>
        <strain evidence="3 4">DSM 23332</strain>
    </source>
</reference>
<organism evidence="3 4">
    <name type="scientific">Pallidibacillus thermolactis</name>
    <dbReference type="NCBI Taxonomy" id="251051"/>
    <lineage>
        <taxon>Bacteria</taxon>
        <taxon>Bacillati</taxon>
        <taxon>Bacillota</taxon>
        <taxon>Bacilli</taxon>
        <taxon>Bacillales</taxon>
        <taxon>Bacillaceae</taxon>
        <taxon>Pallidibacillus</taxon>
    </lineage>
</organism>
<evidence type="ECO:0000256" key="1">
    <source>
        <dbReference type="ARBA" id="ARBA00022723"/>
    </source>
</evidence>
<evidence type="ECO:0000313" key="3">
    <source>
        <dbReference type="EMBL" id="MCU9595552.1"/>
    </source>
</evidence>
<evidence type="ECO:0000313" key="4">
    <source>
        <dbReference type="Proteomes" id="UP001208656"/>
    </source>
</evidence>
<dbReference type="EMBL" id="JAOUSE010000059">
    <property type="protein sequence ID" value="MCU9595552.1"/>
    <property type="molecule type" value="Genomic_DNA"/>
</dbReference>
<proteinExistence type="predicted"/>
<comment type="caution">
    <text evidence="3">The sequence shown here is derived from an EMBL/GenBank/DDBJ whole genome shotgun (WGS) entry which is preliminary data.</text>
</comment>
<dbReference type="SUPFAM" id="SSF50447">
    <property type="entry name" value="Translation proteins"/>
    <property type="match status" value="1"/>
</dbReference>
<protein>
    <submittedName>
        <fullName evidence="3">Alanyl-tRNA editing protein</fullName>
    </submittedName>
</protein>
<accession>A0ABT2WIN6</accession>
<dbReference type="InterPro" id="IPR018163">
    <property type="entry name" value="Thr/Ala-tRNA-synth_IIc_edit"/>
</dbReference>
<keyword evidence="1" id="KW-0479">Metal-binding</keyword>
<dbReference type="InterPro" id="IPR051335">
    <property type="entry name" value="Alanyl-tRNA_Editing_Enzymes"/>
</dbReference>
<gene>
    <name evidence="3" type="ORF">OEV82_13995</name>
</gene>
<keyword evidence="2" id="KW-0862">Zinc</keyword>
<dbReference type="RefSeq" id="WP_263062234.1">
    <property type="nucleotide sequence ID" value="NZ_JAOUSE010000059.1"/>
</dbReference>
<dbReference type="Gene3D" id="3.30.980.10">
    <property type="entry name" value="Threonyl-trna Synthetase, Chain A, domain 2"/>
    <property type="match status" value="1"/>
</dbReference>
<dbReference type="InterPro" id="IPR009000">
    <property type="entry name" value="Transl_B-barrel_sf"/>
</dbReference>
<dbReference type="Proteomes" id="UP001208656">
    <property type="component" value="Unassembled WGS sequence"/>
</dbReference>
<keyword evidence="4" id="KW-1185">Reference proteome</keyword>
<dbReference type="PANTHER" id="PTHR43462:SF1">
    <property type="entry name" value="ALANYL-TRNA EDITING PROTEIN AARSD1"/>
    <property type="match status" value="1"/>
</dbReference>
<dbReference type="SUPFAM" id="SSF55186">
    <property type="entry name" value="ThrRS/AlaRS common domain"/>
    <property type="match status" value="1"/>
</dbReference>
<dbReference type="Gene3D" id="2.40.30.130">
    <property type="match status" value="1"/>
</dbReference>
<evidence type="ECO:0000256" key="2">
    <source>
        <dbReference type="ARBA" id="ARBA00022833"/>
    </source>
</evidence>
<dbReference type="PANTHER" id="PTHR43462">
    <property type="entry name" value="ALANYL-TRNA EDITING PROTEIN"/>
    <property type="match status" value="1"/>
</dbReference>
<name>A0ABT2WIN6_9BACI</name>